<evidence type="ECO:0000313" key="2">
    <source>
        <dbReference type="EMBL" id="EFP05426.1"/>
    </source>
</evidence>
<feature type="region of interest" description="Disordered" evidence="1">
    <location>
        <begin position="1"/>
        <end position="21"/>
    </location>
</feature>
<dbReference type="EMBL" id="DS268412">
    <property type="protein sequence ID" value="EFP05426.1"/>
    <property type="molecule type" value="Genomic_DNA"/>
</dbReference>
<dbReference type="HOGENOM" id="CLU_530230_0_0_1"/>
<dbReference type="InParanoid" id="E3LNI0"/>
<feature type="region of interest" description="Disordered" evidence="1">
    <location>
        <begin position="139"/>
        <end position="161"/>
    </location>
</feature>
<keyword evidence="3" id="KW-1185">Reference proteome</keyword>
<sequence>MLLTSLQQRQQQVSPSQTQHFRDAEYNASRREGHGYKHSHDISSTGCQVNNQITKTPKIVMSIPSSNRGDGFRGQYQSHENSSLTSMNLSNIQQNLSSNSNSSFLTSQNQLIGVGFPTEQTVPVVPQRSEFDILQERMREENERAEREHEERMKKRRQERARKKELLEKEVSNEMKQIELNEQRRARETQIKLENERKELEKELLNDTIQKEEKYQNEIENLKKHGEQELEEMKKQRQREKLIHEKVVNDKDEEFLKISIRQQKEAEAMNDELARLQAEHNERIGQIYIELEKEKEEMQRKHKIRMDQMKQQWDQIKMMFQYKIWNEVIERNWANRLNALRSSTKKIVELFNRFYNNAREMQRHIGNPELFIKEKQKCIPMLNALIEAITPEIDMLTEESENLNIQWNNTGKHFVFCIKESVEKVTYACKQFGNALKDYLDYLEKNDCDSSEERSLHLKLVKKSYDSLSKYSNEIPTLAELKQNNSDEMKQEHTANMHHQDVIPTQSVIIEEIE</sequence>
<feature type="compositionally biased region" description="Basic and acidic residues" evidence="1">
    <location>
        <begin position="139"/>
        <end position="153"/>
    </location>
</feature>
<evidence type="ECO:0000313" key="3">
    <source>
        <dbReference type="Proteomes" id="UP000008281"/>
    </source>
</evidence>
<dbReference type="OMA" id="IERNWAN"/>
<evidence type="ECO:0000256" key="1">
    <source>
        <dbReference type="SAM" id="MobiDB-lite"/>
    </source>
</evidence>
<accession>E3LNI0</accession>
<name>E3LNI0_CAERE</name>
<dbReference type="OrthoDB" id="5876886at2759"/>
<dbReference type="Proteomes" id="UP000008281">
    <property type="component" value="Unassembled WGS sequence"/>
</dbReference>
<organism evidence="3">
    <name type="scientific">Caenorhabditis remanei</name>
    <name type="common">Caenorhabditis vulgaris</name>
    <dbReference type="NCBI Taxonomy" id="31234"/>
    <lineage>
        <taxon>Eukaryota</taxon>
        <taxon>Metazoa</taxon>
        <taxon>Ecdysozoa</taxon>
        <taxon>Nematoda</taxon>
        <taxon>Chromadorea</taxon>
        <taxon>Rhabditida</taxon>
        <taxon>Rhabditina</taxon>
        <taxon>Rhabditomorpha</taxon>
        <taxon>Rhabditoidea</taxon>
        <taxon>Rhabditidae</taxon>
        <taxon>Peloderinae</taxon>
        <taxon>Caenorhabditis</taxon>
    </lineage>
</organism>
<dbReference type="eggNOG" id="ENOG502T37B">
    <property type="taxonomic scope" value="Eukaryota"/>
</dbReference>
<dbReference type="STRING" id="31234.E3LNI0"/>
<reference evidence="2" key="1">
    <citation type="submission" date="2007-07" db="EMBL/GenBank/DDBJ databases">
        <title>PCAP assembly of the Caenorhabditis remanei genome.</title>
        <authorList>
            <consortium name="The Caenorhabditis remanei Sequencing Consortium"/>
            <person name="Wilson R.K."/>
        </authorList>
    </citation>
    <scope>NUCLEOTIDE SEQUENCE [LARGE SCALE GENOMIC DNA]</scope>
    <source>
        <strain evidence="2">PB4641</strain>
    </source>
</reference>
<feature type="compositionally biased region" description="Low complexity" evidence="1">
    <location>
        <begin position="1"/>
        <end position="19"/>
    </location>
</feature>
<protein>
    <submittedName>
        <fullName evidence="2">Uncharacterized protein</fullName>
    </submittedName>
</protein>
<proteinExistence type="predicted"/>
<gene>
    <name evidence="2" type="ORF">CRE_27418</name>
</gene>
<dbReference type="AlphaFoldDB" id="E3LNI0"/>